<dbReference type="PROSITE" id="PS00600">
    <property type="entry name" value="AA_TRANSFER_CLASS_3"/>
    <property type="match status" value="1"/>
</dbReference>
<proteinExistence type="inferred from homology"/>
<evidence type="ECO:0000256" key="2">
    <source>
        <dbReference type="ARBA" id="ARBA00008954"/>
    </source>
</evidence>
<evidence type="ECO:0000256" key="5">
    <source>
        <dbReference type="ARBA" id="ARBA00022898"/>
    </source>
</evidence>
<evidence type="ECO:0000256" key="1">
    <source>
        <dbReference type="ARBA" id="ARBA00001933"/>
    </source>
</evidence>
<dbReference type="InterPro" id="IPR015421">
    <property type="entry name" value="PyrdxlP-dep_Trfase_major"/>
</dbReference>
<dbReference type="InterPro" id="IPR005814">
    <property type="entry name" value="Aminotrans_3"/>
</dbReference>
<reference evidence="7" key="1">
    <citation type="submission" date="2012-11" db="EMBL/GenBank/DDBJ databases">
        <title>Genomic Cooperation Between Trypanosomatids and Their Bacterial Endosymbionts in the Synthesis of Essential Amino Acids Heavily Influenced by Multiple Lateral Gene Transfer Events.</title>
        <authorList>
            <person name="Alves J.M.P."/>
            <person name="Klein C."/>
            <person name="Maia da Silva F."/>
            <person name="Costa Martins A.G."/>
            <person name="Serrano M.G."/>
            <person name="Buck G.A."/>
            <person name="Vasconcelos A.T.R."/>
            <person name="France-Sagot M."/>
            <person name="Teixeira M.M.G."/>
            <person name="Motta M.C.M."/>
            <person name="Camargo E.P."/>
        </authorList>
    </citation>
    <scope>NUCLEOTIDE SEQUENCE</scope>
</reference>
<dbReference type="Gene3D" id="3.90.1150.10">
    <property type="entry name" value="Aspartate Aminotransferase, domain 1"/>
    <property type="match status" value="1"/>
</dbReference>
<comment type="similarity">
    <text evidence="2 6">Belongs to the class-III pyridoxal-phosphate-dependent aminotransferase family.</text>
</comment>
<sequence>SSSSLSFTRLLRWPPPRHTHQRGRFHISIYIETSISLFEIMLRRTAVVCKDLQPYQHYEKTLCKGIGRSFNLFMDKGQGSYLYDTSGKRYLDYCCGIGVTNLGHCHPRLVKVVEKQVHKLWHGVLNTGVTTALAECIEEVSSVLPPQLRHLFFCNSGAEAIEAAVRAARNATKRPCIVVLQGGYHGRTNLTAALTTSKYVYSIGCKPSMPGVIVVPPPMTTQCKVPVDCDMAELNARCLDILRDLIHQQAHPSEIAMVIAEPVMGEGAYLPLPAPYLRGLRQVCDEHGILLCLDEVQSGYGRTGTMFNHTQSDGVAPDMITFAKGVANGLPLAGVAMTERVNDGCIPGTQGGTYCANAAACASAAEVVRIFKEEGILDNVVARGQQLWNGLEALAVRKGYPVLEVRGRGLMIGVQFTADAPEGIAAAVMTHCLEKGLIILNTSKFEVLRFIPPLTTTEAEVQLALELFEQGMDAALAAKGWQPSGTPPQRFKPCCAEACFNLKGWDKKCRHYACE</sequence>
<keyword evidence="3" id="KW-0032">Aminotransferase</keyword>
<dbReference type="SUPFAM" id="SSF53383">
    <property type="entry name" value="PLP-dependent transferases"/>
    <property type="match status" value="1"/>
</dbReference>
<accession>U5KMJ1</accession>
<dbReference type="GO" id="GO:0008483">
    <property type="term" value="F:transaminase activity"/>
    <property type="evidence" value="ECO:0007669"/>
    <property type="project" value="UniProtKB-KW"/>
</dbReference>
<organism evidence="7">
    <name type="scientific">Strigomonas culicis</name>
    <dbReference type="NCBI Taxonomy" id="28005"/>
    <lineage>
        <taxon>Eukaryota</taxon>
        <taxon>Discoba</taxon>
        <taxon>Euglenozoa</taxon>
        <taxon>Kinetoplastea</taxon>
        <taxon>Metakinetoplastina</taxon>
        <taxon>Trypanosomatida</taxon>
        <taxon>Trypanosomatidae</taxon>
        <taxon>Strigomonadinae</taxon>
        <taxon>Strigomonas</taxon>
    </lineage>
</organism>
<dbReference type="FunFam" id="3.40.640.10:FF:000004">
    <property type="entry name" value="Acetylornithine aminotransferase"/>
    <property type="match status" value="1"/>
</dbReference>
<dbReference type="InterPro" id="IPR015422">
    <property type="entry name" value="PyrdxlP-dep_Trfase_small"/>
</dbReference>
<dbReference type="InterPro" id="IPR049704">
    <property type="entry name" value="Aminotrans_3_PPA_site"/>
</dbReference>
<dbReference type="Gene3D" id="3.40.640.10">
    <property type="entry name" value="Type I PLP-dependent aspartate aminotransferase-like (Major domain)"/>
    <property type="match status" value="1"/>
</dbReference>
<dbReference type="EMBL" id="KC140151">
    <property type="protein sequence ID" value="AGT02399.1"/>
    <property type="molecule type" value="Genomic_DNA"/>
</dbReference>
<dbReference type="PANTHER" id="PTHR11986">
    <property type="entry name" value="AMINOTRANSFERASE CLASS III"/>
    <property type="match status" value="1"/>
</dbReference>
<keyword evidence="4" id="KW-0808">Transferase</keyword>
<evidence type="ECO:0000256" key="6">
    <source>
        <dbReference type="RuleBase" id="RU003560"/>
    </source>
</evidence>
<dbReference type="Pfam" id="PF00202">
    <property type="entry name" value="Aminotran_3"/>
    <property type="match status" value="1"/>
</dbReference>
<dbReference type="PANTHER" id="PTHR11986:SF79">
    <property type="entry name" value="ACETYLORNITHINE AMINOTRANSFERASE, MITOCHONDRIAL"/>
    <property type="match status" value="1"/>
</dbReference>
<evidence type="ECO:0000256" key="3">
    <source>
        <dbReference type="ARBA" id="ARBA00022576"/>
    </source>
</evidence>
<dbReference type="GO" id="GO:0042802">
    <property type="term" value="F:identical protein binding"/>
    <property type="evidence" value="ECO:0007669"/>
    <property type="project" value="TreeGrafter"/>
</dbReference>
<keyword evidence="5 6" id="KW-0663">Pyridoxal phosphate</keyword>
<protein>
    <submittedName>
        <fullName evidence="7">Acetylornithine transaminase</fullName>
    </submittedName>
</protein>
<evidence type="ECO:0000256" key="4">
    <source>
        <dbReference type="ARBA" id="ARBA00022679"/>
    </source>
</evidence>
<dbReference type="GO" id="GO:0030170">
    <property type="term" value="F:pyridoxal phosphate binding"/>
    <property type="evidence" value="ECO:0007669"/>
    <property type="project" value="InterPro"/>
</dbReference>
<dbReference type="InterPro" id="IPR015424">
    <property type="entry name" value="PyrdxlP-dep_Trfase"/>
</dbReference>
<dbReference type="CDD" id="cd00610">
    <property type="entry name" value="OAT_like"/>
    <property type="match status" value="1"/>
</dbReference>
<name>U5KMJ1_9TRYP</name>
<dbReference type="AlphaFoldDB" id="U5KMJ1"/>
<evidence type="ECO:0000313" key="7">
    <source>
        <dbReference type="EMBL" id="AGT02399.1"/>
    </source>
</evidence>
<comment type="cofactor">
    <cofactor evidence="1">
        <name>pyridoxal 5'-phosphate</name>
        <dbReference type="ChEBI" id="CHEBI:597326"/>
    </cofactor>
</comment>
<feature type="non-terminal residue" evidence="7">
    <location>
        <position position="1"/>
    </location>
</feature>
<dbReference type="InterPro" id="IPR050103">
    <property type="entry name" value="Class-III_PLP-dep_AT"/>
</dbReference>